<comment type="caution">
    <text evidence="8">The sequence shown here is derived from an EMBL/GenBank/DDBJ whole genome shotgun (WGS) entry which is preliminary data.</text>
</comment>
<dbReference type="PANTHER" id="PTHR13326">
    <property type="entry name" value="TRNA PSEUDOURIDINE SYNTHASE D"/>
    <property type="match status" value="1"/>
</dbReference>
<comment type="catalytic activity">
    <reaction evidence="4">
        <text>a uridine in tRNA = a pseudouridine in tRNA</text>
        <dbReference type="Rhea" id="RHEA:54572"/>
        <dbReference type="Rhea" id="RHEA-COMP:13339"/>
        <dbReference type="Rhea" id="RHEA-COMP:13934"/>
        <dbReference type="ChEBI" id="CHEBI:65314"/>
        <dbReference type="ChEBI" id="CHEBI:65315"/>
    </reaction>
</comment>
<dbReference type="Proteomes" id="UP000192247">
    <property type="component" value="Unassembled WGS sequence"/>
</dbReference>
<dbReference type="CDD" id="cd02576">
    <property type="entry name" value="PseudoU_synth_ScPUS7"/>
    <property type="match status" value="1"/>
</dbReference>
<feature type="domain" description="TRUD" evidence="6">
    <location>
        <begin position="294"/>
        <end position="516"/>
    </location>
</feature>
<feature type="region of interest" description="Disordered" evidence="5">
    <location>
        <begin position="560"/>
        <end position="608"/>
    </location>
</feature>
<evidence type="ECO:0000256" key="3">
    <source>
        <dbReference type="ARBA" id="ARBA00023235"/>
    </source>
</evidence>
<dbReference type="InParanoid" id="A0A1V9XNN8"/>
<feature type="compositionally biased region" description="Basic and acidic residues" evidence="5">
    <location>
        <begin position="580"/>
        <end position="599"/>
    </location>
</feature>
<dbReference type="OrthoDB" id="447290at2759"/>
<proteinExistence type="inferred from homology"/>
<evidence type="ECO:0000256" key="4">
    <source>
        <dbReference type="ARBA" id="ARBA00036943"/>
    </source>
</evidence>
<comment type="similarity">
    <text evidence="1">Belongs to the pseudouridine synthase TruD family.</text>
</comment>
<dbReference type="NCBIfam" id="TIGR00094">
    <property type="entry name" value="tRNA_TruD_broad"/>
    <property type="match status" value="1"/>
</dbReference>
<dbReference type="GO" id="GO:0003723">
    <property type="term" value="F:RNA binding"/>
    <property type="evidence" value="ECO:0007669"/>
    <property type="project" value="InterPro"/>
</dbReference>
<dbReference type="InterPro" id="IPR001656">
    <property type="entry name" value="PsdUridine_synth_TruD"/>
</dbReference>
<dbReference type="PROSITE" id="PS50984">
    <property type="entry name" value="TRUD"/>
    <property type="match status" value="1"/>
</dbReference>
<protein>
    <submittedName>
        <fullName evidence="8">Pseudouridylate synthase 7-like</fullName>
    </submittedName>
</protein>
<dbReference type="GO" id="GO:0009982">
    <property type="term" value="F:pseudouridine synthase activity"/>
    <property type="evidence" value="ECO:0007669"/>
    <property type="project" value="InterPro"/>
</dbReference>
<evidence type="ECO:0000313" key="8">
    <source>
        <dbReference type="EMBL" id="OQR75012.1"/>
    </source>
</evidence>
<keyword evidence="9" id="KW-1185">Reference proteome</keyword>
<evidence type="ECO:0000313" key="9">
    <source>
        <dbReference type="Proteomes" id="UP000192247"/>
    </source>
</evidence>
<dbReference type="STRING" id="418985.A0A1V9XNN8"/>
<reference evidence="8 9" key="1">
    <citation type="journal article" date="2017" name="Gigascience">
        <title>Draft genome of the honey bee ectoparasitic mite, Tropilaelaps mercedesae, is shaped by the parasitic life history.</title>
        <authorList>
            <person name="Dong X."/>
            <person name="Armstrong S.D."/>
            <person name="Xia D."/>
            <person name="Makepeace B.L."/>
            <person name="Darby A.C."/>
            <person name="Kadowaki T."/>
        </authorList>
    </citation>
    <scope>NUCLEOTIDE SEQUENCE [LARGE SCALE GENOMIC DNA]</scope>
    <source>
        <strain evidence="8">Wuxi-XJTLU</strain>
    </source>
</reference>
<dbReference type="PIRSF" id="PIRSF037016">
    <property type="entry name" value="Pseudouridin_synth_euk_prd"/>
    <property type="match status" value="1"/>
</dbReference>
<dbReference type="Gene3D" id="3.30.2350.20">
    <property type="entry name" value="TruD, catalytic domain"/>
    <property type="match status" value="2"/>
</dbReference>
<evidence type="ECO:0000256" key="1">
    <source>
        <dbReference type="ARBA" id="ARBA00007953"/>
    </source>
</evidence>
<dbReference type="InterPro" id="IPR036867">
    <property type="entry name" value="R3H_dom_sf"/>
</dbReference>
<dbReference type="InterPro" id="IPR020119">
    <property type="entry name" value="PsdUridine_synth_TruD_CS"/>
</dbReference>
<dbReference type="GO" id="GO:0001522">
    <property type="term" value="P:pseudouridine synthesis"/>
    <property type="evidence" value="ECO:0007669"/>
    <property type="project" value="InterPro"/>
</dbReference>
<dbReference type="InterPro" id="IPR011760">
    <property type="entry name" value="PsdUridine_synth_TruD_insert"/>
</dbReference>
<dbReference type="PANTHER" id="PTHR13326:SF31">
    <property type="entry name" value="PSEUDOURIDYLATE SYNTHASE 7 HOMOLOG"/>
    <property type="match status" value="1"/>
</dbReference>
<dbReference type="PROSITE" id="PS51061">
    <property type="entry name" value="R3H"/>
    <property type="match status" value="1"/>
</dbReference>
<evidence type="ECO:0000256" key="5">
    <source>
        <dbReference type="SAM" id="MobiDB-lite"/>
    </source>
</evidence>
<name>A0A1V9XNN8_9ACAR</name>
<feature type="domain" description="R3H" evidence="7">
    <location>
        <begin position="94"/>
        <end position="162"/>
    </location>
</feature>
<evidence type="ECO:0000259" key="6">
    <source>
        <dbReference type="PROSITE" id="PS50984"/>
    </source>
</evidence>
<evidence type="ECO:0000256" key="2">
    <source>
        <dbReference type="ARBA" id="ARBA00022694"/>
    </source>
</evidence>
<feature type="compositionally biased region" description="Basic and acidic residues" evidence="5">
    <location>
        <begin position="560"/>
        <end position="570"/>
    </location>
</feature>
<dbReference type="AlphaFoldDB" id="A0A1V9XNN8"/>
<dbReference type="GO" id="GO:0008033">
    <property type="term" value="P:tRNA processing"/>
    <property type="evidence" value="ECO:0007669"/>
    <property type="project" value="UniProtKB-KW"/>
</dbReference>
<accession>A0A1V9XNN8</accession>
<feature type="compositionally biased region" description="Acidic residues" evidence="5">
    <location>
        <begin position="664"/>
        <end position="681"/>
    </location>
</feature>
<keyword evidence="2" id="KW-0819">tRNA processing</keyword>
<dbReference type="InterPro" id="IPR001374">
    <property type="entry name" value="R3H_dom"/>
</dbReference>
<dbReference type="PROSITE" id="PS01268">
    <property type="entry name" value="UPF0024"/>
    <property type="match status" value="1"/>
</dbReference>
<feature type="region of interest" description="Disordered" evidence="5">
    <location>
        <begin position="643"/>
        <end position="681"/>
    </location>
</feature>
<dbReference type="GO" id="GO:0005634">
    <property type="term" value="C:nucleus"/>
    <property type="evidence" value="ECO:0007669"/>
    <property type="project" value="TreeGrafter"/>
</dbReference>
<sequence length="681" mass="76955">MSDMSTEKCLQSSVGVLNDVAEGAPLAKRFRHFRPSEQNVGISEYINKARKTSFRARLKARSYDFIVKEIDPKGNVVELTTFENPVKEDDTGTQALEASIKEELDTLIESGNVQATVRVNVTSMNKQQRTQIHVGIRNGYPSLQSETTDEGDAKYIVISKKKAHKGERQRYYWPNGRPNHTTFVLYKDNTDTMEAINTIAGLTRTKPSVFAYAGSKDKRAVTLQRVSVYRMKPDYLLGINKRCEKFKIGNVHFGEKMIQLGDLKGNRFIITLRDVTGGSDEEILEALEDLRRTGFINYFGLQRFGTTSIPTHCIGKKMLANHWEEACDLILRPRDGGRPRYDLDAARALWEKTRDAAACFALLTTRGSQNSPEGHLLAAIAKDPGNFQTALFALQKNTRLLYIHAYQSYVWNSVVSRRVARYGVKLLEGDLVLSADVKDGGDRAPVQVVTKENKSSFTVWDVVLPLPGYAMKYPQNEQREWFVQVVEADGFQSLDCFDNKNRSFAMRGSYRKVFCMPEDLQFEIKKYTDPNEPLVKTDWHILLESDENLRATEEKKIQIKHERRRAENSLRTEGQPVFESRSDQTKDEEAVENLKRAGKDGASSDDNAATSGKLYVERTAVILAFSLPASVYATMLLREFLRNGDDEHPPNDDGTAGQSGQAEDNQEDDEHLEDAGELQEV</sequence>
<dbReference type="FunCoup" id="A0A1V9XNN8">
    <property type="interactions" value="1477"/>
</dbReference>
<gene>
    <name evidence="8" type="ORF">BIW11_08698</name>
</gene>
<dbReference type="Gene3D" id="3.30.1370.50">
    <property type="entry name" value="R3H-like domain"/>
    <property type="match status" value="1"/>
</dbReference>
<dbReference type="InterPro" id="IPR042214">
    <property type="entry name" value="TruD_catalytic"/>
</dbReference>
<dbReference type="SUPFAM" id="SSF55120">
    <property type="entry name" value="Pseudouridine synthase"/>
    <property type="match status" value="1"/>
</dbReference>
<evidence type="ECO:0000259" key="7">
    <source>
        <dbReference type="PROSITE" id="PS51061"/>
    </source>
</evidence>
<keyword evidence="3" id="KW-0413">Isomerase</keyword>
<organism evidence="8 9">
    <name type="scientific">Tropilaelaps mercedesae</name>
    <dbReference type="NCBI Taxonomy" id="418985"/>
    <lineage>
        <taxon>Eukaryota</taxon>
        <taxon>Metazoa</taxon>
        <taxon>Ecdysozoa</taxon>
        <taxon>Arthropoda</taxon>
        <taxon>Chelicerata</taxon>
        <taxon>Arachnida</taxon>
        <taxon>Acari</taxon>
        <taxon>Parasitiformes</taxon>
        <taxon>Mesostigmata</taxon>
        <taxon>Gamasina</taxon>
        <taxon>Dermanyssoidea</taxon>
        <taxon>Laelapidae</taxon>
        <taxon>Tropilaelaps</taxon>
    </lineage>
</organism>
<dbReference type="EMBL" id="MNPL01007015">
    <property type="protein sequence ID" value="OQR75012.1"/>
    <property type="molecule type" value="Genomic_DNA"/>
</dbReference>
<dbReference type="Pfam" id="PF01142">
    <property type="entry name" value="TruD"/>
    <property type="match status" value="1"/>
</dbReference>
<dbReference type="InterPro" id="IPR020103">
    <property type="entry name" value="PsdUridine_synth_cat_dom_sf"/>
</dbReference>